<keyword evidence="3 5" id="KW-0663">Pyridoxal phosphate</keyword>
<evidence type="ECO:0000256" key="5">
    <source>
        <dbReference type="HAMAP-Rule" id="MF_01201"/>
    </source>
</evidence>
<reference evidence="9 10" key="1">
    <citation type="submission" date="2016-10" db="EMBL/GenBank/DDBJ databases">
        <authorList>
            <person name="de Groot N.N."/>
        </authorList>
    </citation>
    <scope>NUCLEOTIDE SEQUENCE [LARGE SCALE GENOMIC DNA]</scope>
    <source>
        <strain evidence="9 10">DSM 15269</strain>
    </source>
</reference>
<dbReference type="PROSITE" id="PS00395">
    <property type="entry name" value="ALANINE_RACEMASE"/>
    <property type="match status" value="1"/>
</dbReference>
<dbReference type="InterPro" id="IPR011079">
    <property type="entry name" value="Ala_racemase_C"/>
</dbReference>
<evidence type="ECO:0000256" key="6">
    <source>
        <dbReference type="PIRSR" id="PIRSR600821-50"/>
    </source>
</evidence>
<evidence type="ECO:0000256" key="3">
    <source>
        <dbReference type="ARBA" id="ARBA00022898"/>
    </source>
</evidence>
<gene>
    <name evidence="9" type="ORF">SAMN04488516_102217</name>
</gene>
<dbReference type="STRING" id="206665.SAMN04488516_102217"/>
<dbReference type="EC" id="5.1.1.1" evidence="5"/>
<evidence type="ECO:0000259" key="8">
    <source>
        <dbReference type="SMART" id="SM01005"/>
    </source>
</evidence>
<dbReference type="InterPro" id="IPR029066">
    <property type="entry name" value="PLP-binding_barrel"/>
</dbReference>
<dbReference type="GO" id="GO:0030170">
    <property type="term" value="F:pyridoxal phosphate binding"/>
    <property type="evidence" value="ECO:0007669"/>
    <property type="project" value="UniProtKB-UniRule"/>
</dbReference>
<comment type="pathway">
    <text evidence="5">Amino-acid biosynthesis; D-alanine biosynthesis; D-alanine from L-alanine: step 1/1.</text>
</comment>
<evidence type="ECO:0000256" key="1">
    <source>
        <dbReference type="ARBA" id="ARBA00000316"/>
    </source>
</evidence>
<dbReference type="CDD" id="cd00430">
    <property type="entry name" value="PLPDE_III_AR"/>
    <property type="match status" value="1"/>
</dbReference>
<dbReference type="PRINTS" id="PR00992">
    <property type="entry name" value="ALARACEMASE"/>
</dbReference>
<dbReference type="GO" id="GO:0030632">
    <property type="term" value="P:D-alanine biosynthetic process"/>
    <property type="evidence" value="ECO:0007669"/>
    <property type="project" value="UniProtKB-UniRule"/>
</dbReference>
<evidence type="ECO:0000256" key="4">
    <source>
        <dbReference type="ARBA" id="ARBA00023235"/>
    </source>
</evidence>
<protein>
    <recommendedName>
        <fullName evidence="5">Alanine racemase</fullName>
        <ecNumber evidence="5">5.1.1.1</ecNumber>
    </recommendedName>
</protein>
<dbReference type="AlphaFoldDB" id="A0A1H0BLM6"/>
<name>A0A1H0BLM6_9BACT</name>
<dbReference type="EMBL" id="FNIN01000002">
    <property type="protein sequence ID" value="SDN46550.1"/>
    <property type="molecule type" value="Genomic_DNA"/>
</dbReference>
<dbReference type="SUPFAM" id="SSF50621">
    <property type="entry name" value="Alanine racemase C-terminal domain-like"/>
    <property type="match status" value="1"/>
</dbReference>
<organism evidence="9 10">
    <name type="scientific">Desulfonauticus submarinus</name>
    <dbReference type="NCBI Taxonomy" id="206665"/>
    <lineage>
        <taxon>Bacteria</taxon>
        <taxon>Pseudomonadati</taxon>
        <taxon>Thermodesulfobacteriota</taxon>
        <taxon>Desulfovibrionia</taxon>
        <taxon>Desulfovibrionales</taxon>
        <taxon>Desulfonauticaceae</taxon>
        <taxon>Desulfonauticus</taxon>
    </lineage>
</organism>
<keyword evidence="10" id="KW-1185">Reference proteome</keyword>
<dbReference type="SUPFAM" id="SSF51419">
    <property type="entry name" value="PLP-binding barrel"/>
    <property type="match status" value="1"/>
</dbReference>
<dbReference type="NCBIfam" id="TIGR00492">
    <property type="entry name" value="alr"/>
    <property type="match status" value="1"/>
</dbReference>
<comment type="catalytic activity">
    <reaction evidence="1 5">
        <text>L-alanine = D-alanine</text>
        <dbReference type="Rhea" id="RHEA:20249"/>
        <dbReference type="ChEBI" id="CHEBI:57416"/>
        <dbReference type="ChEBI" id="CHEBI:57972"/>
        <dbReference type="EC" id="5.1.1.1"/>
    </reaction>
</comment>
<dbReference type="HAMAP" id="MF_01201">
    <property type="entry name" value="Ala_racemase"/>
    <property type="match status" value="1"/>
</dbReference>
<evidence type="ECO:0000256" key="2">
    <source>
        <dbReference type="ARBA" id="ARBA00001933"/>
    </source>
</evidence>
<proteinExistence type="inferred from homology"/>
<dbReference type="InterPro" id="IPR000821">
    <property type="entry name" value="Ala_racemase"/>
</dbReference>
<dbReference type="RefSeq" id="WP_092063458.1">
    <property type="nucleotide sequence ID" value="NZ_FNIN01000002.1"/>
</dbReference>
<sequence>MWYSFVDVEIHLENIVKNFLFLQESCSSLVPVIKADAYGHGLIPVARALTHAGAKAFAVGSVEEGVALRLMPFEGDIISLLGPVEQRDFKLICEYNIIPFVYHFEQIENLGEIAKRQCPVALKFDTGMARLGFTEKDIPRIIDKLRFYSNLELKIVASHLALADSVENDFVLEQVKRFNNICQMLTQAGFKFKKSLANSAGILAWPETYYDFARPGIALYGGNPFWGTNWQEKGVSLRPAMKVRAPLVNVRSLSKGETISYGRTFRAPSDMKVGIVAVGYADNYSRSLSNKGWVVIKDKRCPIIGRVCMQMMAVDITGIQSIERGDMAYLLGGRNVSILPEELAEWWNTISYEVFCVLGQNNRIYV</sequence>
<feature type="modified residue" description="N6-(pyridoxal phosphate)lysine" evidence="5 6">
    <location>
        <position position="34"/>
    </location>
</feature>
<feature type="binding site" evidence="5 7">
    <location>
        <position position="309"/>
    </location>
    <ligand>
        <name>substrate</name>
    </ligand>
</feature>
<dbReference type="Pfam" id="PF00842">
    <property type="entry name" value="Ala_racemase_C"/>
    <property type="match status" value="1"/>
</dbReference>
<dbReference type="GO" id="GO:0008784">
    <property type="term" value="F:alanine racemase activity"/>
    <property type="evidence" value="ECO:0007669"/>
    <property type="project" value="UniProtKB-UniRule"/>
</dbReference>
<feature type="active site" description="Proton acceptor; specific for D-alanine" evidence="5">
    <location>
        <position position="34"/>
    </location>
</feature>
<dbReference type="PANTHER" id="PTHR30511">
    <property type="entry name" value="ALANINE RACEMASE"/>
    <property type="match status" value="1"/>
</dbReference>
<dbReference type="SMART" id="SM01005">
    <property type="entry name" value="Ala_racemase_C"/>
    <property type="match status" value="1"/>
</dbReference>
<dbReference type="Gene3D" id="2.40.37.10">
    <property type="entry name" value="Lyase, Ornithine Decarboxylase, Chain A, domain 1"/>
    <property type="match status" value="1"/>
</dbReference>
<dbReference type="InterPro" id="IPR020622">
    <property type="entry name" value="Ala_racemase_pyridoxalP-BS"/>
</dbReference>
<comment type="function">
    <text evidence="5">Catalyzes the interconversion of L-alanine and D-alanine. May also act on other amino acids.</text>
</comment>
<dbReference type="OrthoDB" id="9813814at2"/>
<feature type="binding site" evidence="5 7">
    <location>
        <position position="130"/>
    </location>
    <ligand>
        <name>substrate</name>
    </ligand>
</feature>
<dbReference type="PANTHER" id="PTHR30511:SF0">
    <property type="entry name" value="ALANINE RACEMASE, CATABOLIC-RELATED"/>
    <property type="match status" value="1"/>
</dbReference>
<dbReference type="Pfam" id="PF01168">
    <property type="entry name" value="Ala_racemase_N"/>
    <property type="match status" value="1"/>
</dbReference>
<accession>A0A1H0BLM6</accession>
<dbReference type="Proteomes" id="UP000199602">
    <property type="component" value="Unassembled WGS sequence"/>
</dbReference>
<dbReference type="FunFam" id="3.20.20.10:FF:000002">
    <property type="entry name" value="Alanine racemase"/>
    <property type="match status" value="1"/>
</dbReference>
<feature type="active site" description="Proton acceptor; specific for L-alanine" evidence="5">
    <location>
        <position position="261"/>
    </location>
</feature>
<evidence type="ECO:0000313" key="10">
    <source>
        <dbReference type="Proteomes" id="UP000199602"/>
    </source>
</evidence>
<evidence type="ECO:0000256" key="7">
    <source>
        <dbReference type="PIRSR" id="PIRSR600821-52"/>
    </source>
</evidence>
<dbReference type="InterPro" id="IPR009006">
    <property type="entry name" value="Ala_racemase/Decarboxylase_C"/>
</dbReference>
<keyword evidence="4 5" id="KW-0413">Isomerase</keyword>
<dbReference type="Gene3D" id="3.20.20.10">
    <property type="entry name" value="Alanine racemase"/>
    <property type="match status" value="1"/>
</dbReference>
<dbReference type="InterPro" id="IPR001608">
    <property type="entry name" value="Ala_racemase_N"/>
</dbReference>
<evidence type="ECO:0000313" key="9">
    <source>
        <dbReference type="EMBL" id="SDN46550.1"/>
    </source>
</evidence>
<dbReference type="GO" id="GO:0005829">
    <property type="term" value="C:cytosol"/>
    <property type="evidence" value="ECO:0007669"/>
    <property type="project" value="TreeGrafter"/>
</dbReference>
<comment type="cofactor">
    <cofactor evidence="2 5 6">
        <name>pyridoxal 5'-phosphate</name>
        <dbReference type="ChEBI" id="CHEBI:597326"/>
    </cofactor>
</comment>
<feature type="domain" description="Alanine racemase C-terminal" evidence="8">
    <location>
        <begin position="240"/>
        <end position="366"/>
    </location>
</feature>
<comment type="similarity">
    <text evidence="5">Belongs to the alanine racemase family.</text>
</comment>
<dbReference type="UniPathway" id="UPA00042">
    <property type="reaction ID" value="UER00497"/>
</dbReference>